<evidence type="ECO:0008006" key="5">
    <source>
        <dbReference type="Google" id="ProtNLM"/>
    </source>
</evidence>
<evidence type="ECO:0000313" key="2">
    <source>
        <dbReference type="EMBL" id="KAG3209718.1"/>
    </source>
</evidence>
<dbReference type="AlphaFoldDB" id="A0A329RTU1"/>
<evidence type="ECO:0000313" key="1">
    <source>
        <dbReference type="EMBL" id="KAG2912370.1"/>
    </source>
</evidence>
<gene>
    <name evidence="3" type="ORF">PC110_g15692</name>
    <name evidence="1" type="ORF">PC117_g18915</name>
    <name evidence="2" type="ORF">PC129_g19273</name>
</gene>
<dbReference type="VEuPathDB" id="FungiDB:PC110_g15692"/>
<evidence type="ECO:0000313" key="3">
    <source>
        <dbReference type="EMBL" id="RAW27915.1"/>
    </source>
</evidence>
<protein>
    <recommendedName>
        <fullName evidence="5">Endonuclease/exonuclease/phosphatase</fullName>
    </recommendedName>
</protein>
<keyword evidence="4" id="KW-1185">Reference proteome</keyword>
<dbReference type="Proteomes" id="UP000251314">
    <property type="component" value="Unassembled WGS sequence"/>
</dbReference>
<proteinExistence type="predicted"/>
<organism evidence="3 4">
    <name type="scientific">Phytophthora cactorum</name>
    <dbReference type="NCBI Taxonomy" id="29920"/>
    <lineage>
        <taxon>Eukaryota</taxon>
        <taxon>Sar</taxon>
        <taxon>Stramenopiles</taxon>
        <taxon>Oomycota</taxon>
        <taxon>Peronosporomycetes</taxon>
        <taxon>Peronosporales</taxon>
        <taxon>Peronosporaceae</taxon>
        <taxon>Phytophthora</taxon>
    </lineage>
</organism>
<dbReference type="EMBL" id="RCMK01000789">
    <property type="protein sequence ID" value="KAG2912370.1"/>
    <property type="molecule type" value="Genomic_DNA"/>
</dbReference>
<dbReference type="EMBL" id="RCMV01001219">
    <property type="protein sequence ID" value="KAG3209718.1"/>
    <property type="molecule type" value="Genomic_DNA"/>
</dbReference>
<dbReference type="Proteomes" id="UP000760860">
    <property type="component" value="Unassembled WGS sequence"/>
</dbReference>
<reference evidence="3 4" key="1">
    <citation type="submission" date="2018-01" db="EMBL/GenBank/DDBJ databases">
        <title>Draft genome of the strawberry crown rot pathogen Phytophthora cactorum.</title>
        <authorList>
            <person name="Armitage A.D."/>
            <person name="Lysoe E."/>
            <person name="Nellist C.F."/>
            <person name="Harrison R.J."/>
            <person name="Brurberg M.B."/>
        </authorList>
    </citation>
    <scope>NUCLEOTIDE SEQUENCE [LARGE SCALE GENOMIC DNA]</scope>
    <source>
        <strain evidence="3 4">10300</strain>
    </source>
</reference>
<accession>A0A329RTU1</accession>
<reference evidence="1" key="2">
    <citation type="submission" date="2018-10" db="EMBL/GenBank/DDBJ databases">
        <title>Effector identification in a new, highly contiguous assembly of the strawberry crown rot pathogen Phytophthora cactorum.</title>
        <authorList>
            <person name="Armitage A.D."/>
            <person name="Nellist C.F."/>
            <person name="Bates H."/>
            <person name="Vickerstaff R.J."/>
            <person name="Harrison R.J."/>
        </authorList>
    </citation>
    <scope>NUCLEOTIDE SEQUENCE</scope>
    <source>
        <strain evidence="1">4040</strain>
        <strain evidence="2">P421</strain>
    </source>
</reference>
<name>A0A329RTU1_9STRA</name>
<dbReference type="Proteomes" id="UP000736787">
    <property type="component" value="Unassembled WGS sequence"/>
</dbReference>
<evidence type="ECO:0000313" key="4">
    <source>
        <dbReference type="Proteomes" id="UP000251314"/>
    </source>
</evidence>
<comment type="caution">
    <text evidence="3">The sequence shown here is derived from an EMBL/GenBank/DDBJ whole genome shotgun (WGS) entry which is preliminary data.</text>
</comment>
<dbReference type="EMBL" id="MJFZ01000527">
    <property type="protein sequence ID" value="RAW27915.1"/>
    <property type="molecule type" value="Genomic_DNA"/>
</dbReference>
<sequence length="62" mass="7092">MFRGEFVRALPTHFNDAVGDFEVGGGIKHIVVGDFNLTMDDYLDQTSVDRPHLRRGREELED</sequence>
<dbReference type="OrthoDB" id="127466at2759"/>